<dbReference type="Pfam" id="PF12838">
    <property type="entry name" value="Fer4_7"/>
    <property type="match status" value="1"/>
</dbReference>
<keyword evidence="3" id="KW-0411">Iron-sulfur</keyword>
<accession>A0AA92U992</accession>
<dbReference type="PANTHER" id="PTHR43193">
    <property type="match status" value="1"/>
</dbReference>
<evidence type="ECO:0000256" key="3">
    <source>
        <dbReference type="ARBA" id="ARBA00023014"/>
    </source>
</evidence>
<gene>
    <name evidence="5" type="ORF">DWV53_12710</name>
</gene>
<sequence length="410" mass="46527">MIHFDFDKDCCGCTACSNSCNHGAITMLPNKDGFLMPHVDESKCVDCGLCDKACPHLNTSTDRSQFSLESFKDKKAYLYFSKDSRRKESASGGFVFDLYKEVLKNGGLICGCEWNVDLEAVHVLSDSYDDLHKMQSSKYVQSNMQNCYRKIRWALREGKQVAFCGTPCQTAGLNSYLGKTDRSNLISVCVICHGVPSPGVWNAWKTIMEKKYNGKLVDVNMRDKSYKGYKTSYVRYAFTSPQASDGRVRDSHTSTKLRNVGMPTFLSDPYVFLFTDDLYLRHSCNHCQYKADQNGADIIVGDFYQSVPQAGNDGCSCLYAMNENGDKWIHSLDGKLIDTNYKTIGCVNSMLWSSVNEHPRRQEFFDKYCALTSPTANLFTDFLPLRFKVKKVMNQLGIFAFVRKFVLRKK</sequence>
<dbReference type="GO" id="GO:0051536">
    <property type="term" value="F:iron-sulfur cluster binding"/>
    <property type="evidence" value="ECO:0007669"/>
    <property type="project" value="UniProtKB-KW"/>
</dbReference>
<dbReference type="GO" id="GO:0046872">
    <property type="term" value="F:metal ion binding"/>
    <property type="evidence" value="ECO:0007669"/>
    <property type="project" value="UniProtKB-KW"/>
</dbReference>
<evidence type="ECO:0000313" key="6">
    <source>
        <dbReference type="Proteomes" id="UP000285776"/>
    </source>
</evidence>
<proteinExistence type="predicted"/>
<evidence type="ECO:0000313" key="5">
    <source>
        <dbReference type="EMBL" id="RGW75915.1"/>
    </source>
</evidence>
<evidence type="ECO:0000259" key="4">
    <source>
        <dbReference type="PROSITE" id="PS51379"/>
    </source>
</evidence>
<dbReference type="Gene3D" id="3.30.70.20">
    <property type="match status" value="1"/>
</dbReference>
<dbReference type="InterPro" id="IPR052977">
    <property type="entry name" value="Polyferredoxin-like_ET"/>
</dbReference>
<protein>
    <submittedName>
        <fullName evidence="5">4Fe-4S dicluster domain-containing protein</fullName>
    </submittedName>
</protein>
<feature type="domain" description="4Fe-4S ferredoxin-type" evidence="4">
    <location>
        <begin position="35"/>
        <end position="64"/>
    </location>
</feature>
<organism evidence="5 6">
    <name type="scientific">Segatella copri</name>
    <dbReference type="NCBI Taxonomy" id="165179"/>
    <lineage>
        <taxon>Bacteria</taxon>
        <taxon>Pseudomonadati</taxon>
        <taxon>Bacteroidota</taxon>
        <taxon>Bacteroidia</taxon>
        <taxon>Bacteroidales</taxon>
        <taxon>Prevotellaceae</taxon>
        <taxon>Segatella</taxon>
    </lineage>
</organism>
<comment type="caution">
    <text evidence="5">The sequence shown here is derived from an EMBL/GenBank/DDBJ whole genome shotgun (WGS) entry which is preliminary data.</text>
</comment>
<dbReference type="RefSeq" id="WP_118154573.1">
    <property type="nucleotide sequence ID" value="NZ_QSAV01000050.1"/>
</dbReference>
<dbReference type="PROSITE" id="PS51379">
    <property type="entry name" value="4FE4S_FER_2"/>
    <property type="match status" value="2"/>
</dbReference>
<dbReference type="PANTHER" id="PTHR43193:SF2">
    <property type="entry name" value="POLYFERREDOXIN PROTEIN FWDF"/>
    <property type="match status" value="1"/>
</dbReference>
<dbReference type="InterPro" id="IPR017896">
    <property type="entry name" value="4Fe4S_Fe-S-bd"/>
</dbReference>
<dbReference type="Pfam" id="PF04432">
    <property type="entry name" value="FrhB_FdhB_C"/>
    <property type="match status" value="1"/>
</dbReference>
<dbReference type="SUPFAM" id="SSF54862">
    <property type="entry name" value="4Fe-4S ferredoxins"/>
    <property type="match status" value="1"/>
</dbReference>
<dbReference type="InterPro" id="IPR007525">
    <property type="entry name" value="FrhB_FdhB_C"/>
</dbReference>
<dbReference type="PROSITE" id="PS00198">
    <property type="entry name" value="4FE4S_FER_1"/>
    <property type="match status" value="1"/>
</dbReference>
<name>A0AA92U992_9BACT</name>
<feature type="domain" description="4Fe-4S ferredoxin-type" evidence="4">
    <location>
        <begin position="1"/>
        <end position="30"/>
    </location>
</feature>
<keyword evidence="2" id="KW-0408">Iron</keyword>
<dbReference type="AlphaFoldDB" id="A0AA92U992"/>
<keyword evidence="1" id="KW-0479">Metal-binding</keyword>
<dbReference type="InterPro" id="IPR017900">
    <property type="entry name" value="4Fe4S_Fe_S_CS"/>
</dbReference>
<reference evidence="5 6" key="1">
    <citation type="submission" date="2018-08" db="EMBL/GenBank/DDBJ databases">
        <title>A genome reference for cultivated species of the human gut microbiota.</title>
        <authorList>
            <person name="Zou Y."/>
            <person name="Xue W."/>
            <person name="Luo G."/>
        </authorList>
    </citation>
    <scope>NUCLEOTIDE SEQUENCE [LARGE SCALE GENOMIC DNA]</scope>
    <source>
        <strain evidence="5 6">AF10-17</strain>
    </source>
</reference>
<dbReference type="EMBL" id="QSAV01000050">
    <property type="protein sequence ID" value="RGW75915.1"/>
    <property type="molecule type" value="Genomic_DNA"/>
</dbReference>
<dbReference type="Proteomes" id="UP000285776">
    <property type="component" value="Unassembled WGS sequence"/>
</dbReference>
<evidence type="ECO:0000256" key="2">
    <source>
        <dbReference type="ARBA" id="ARBA00023004"/>
    </source>
</evidence>
<evidence type="ECO:0000256" key="1">
    <source>
        <dbReference type="ARBA" id="ARBA00022723"/>
    </source>
</evidence>